<accession>A0ABR6UE56</accession>
<organism evidence="2 3">
    <name type="scientific">Nocardioides deserti</name>
    <dbReference type="NCBI Taxonomy" id="1588644"/>
    <lineage>
        <taxon>Bacteria</taxon>
        <taxon>Bacillati</taxon>
        <taxon>Actinomycetota</taxon>
        <taxon>Actinomycetes</taxon>
        <taxon>Propionibacteriales</taxon>
        <taxon>Nocardioidaceae</taxon>
        <taxon>Nocardioides</taxon>
    </lineage>
</organism>
<feature type="domain" description="Putative Flp pilus-assembly TadG-like N-terminal" evidence="1">
    <location>
        <begin position="1"/>
        <end position="38"/>
    </location>
</feature>
<protein>
    <recommendedName>
        <fullName evidence="1">Putative Flp pilus-assembly TadG-like N-terminal domain-containing protein</fullName>
    </recommendedName>
</protein>
<keyword evidence="3" id="KW-1185">Reference proteome</keyword>
<reference evidence="2 3" key="1">
    <citation type="submission" date="2020-08" db="EMBL/GenBank/DDBJ databases">
        <title>novel species in genus Nocardioides.</title>
        <authorList>
            <person name="Zhang G."/>
        </authorList>
    </citation>
    <scope>NUCLEOTIDE SEQUENCE [LARGE SCALE GENOMIC DNA]</scope>
    <source>
        <strain evidence="2 3">SC8A-24</strain>
    </source>
</reference>
<comment type="caution">
    <text evidence="2">The sequence shown here is derived from an EMBL/GenBank/DDBJ whole genome shotgun (WGS) entry which is preliminary data.</text>
</comment>
<dbReference type="EMBL" id="JACMYC010000016">
    <property type="protein sequence ID" value="MBC2962096.1"/>
    <property type="molecule type" value="Genomic_DNA"/>
</dbReference>
<gene>
    <name evidence="2" type="ORF">H7344_17525</name>
</gene>
<evidence type="ECO:0000313" key="3">
    <source>
        <dbReference type="Proteomes" id="UP000604001"/>
    </source>
</evidence>
<sequence>MVAVLSVVLLIFAAFAVDLGMQRVARRDMQALADLVALDLARQLDGRRLSEINAQTPSLQALANRTLARNGDTVGSAPVVGDIKLGHLVDGQFVQQANPDSIPTAVEVSAATEVNFAFVSGSGGTSRSAVAESVAGACFSIGSYAARLKAGESPLLGPLLGSIATQLELDVLDYDKLADAHVTLAGLLSSTLGVGTFEELLEGDQAVQLGNFYLAVLNVLKKESPTSAAVGVLESLQAEVGALNLWVPVADLLRVGTGGAAGLDATLNVFDLLTAAAFAANGETALSLSELGIDLGPILDVDVSAHVTQRPLMGCGKKGATQAETSQVSLDLDASALDIDLGFLMSTELSLSGQVKLAIATGSLSDVRCDPKGITVDVEGGLLEVDLELEVVVRTAGIKVLAGPVRFTGTPPDLGEAVVEIVDDDYSRPAHVGAGSSGLPWLEPDTSALKLLYLPIGKGLSWVLDPLVEVVVNPLLQGLDAALLRPLSQSLGLSLSGADVYARPTPACGFPVLRG</sequence>
<evidence type="ECO:0000313" key="2">
    <source>
        <dbReference type="EMBL" id="MBC2962096.1"/>
    </source>
</evidence>
<evidence type="ECO:0000259" key="1">
    <source>
        <dbReference type="Pfam" id="PF13400"/>
    </source>
</evidence>
<name>A0ABR6UE56_9ACTN</name>
<dbReference type="InterPro" id="IPR028087">
    <property type="entry name" value="Tad_N"/>
</dbReference>
<dbReference type="Pfam" id="PF13400">
    <property type="entry name" value="Tad"/>
    <property type="match status" value="1"/>
</dbReference>
<proteinExistence type="predicted"/>
<dbReference type="Proteomes" id="UP000604001">
    <property type="component" value="Unassembled WGS sequence"/>
</dbReference>